<name>A0ABV1HES3_9FIRM</name>
<accession>A0ABV1HES3</accession>
<proteinExistence type="predicted"/>
<sequence>MKIRRQKAVAWILVLVFLLEDPAVVRAYGFQDGKPQELSEDKKKYPTDITKTDHLFEYRITYELNGGQNSGKNAESYRMDDLPLTLESPRRVGYNFAGWYADNYFEKKVTTIEQDMVGNMVLYAKWTRKINDVENISRYSYHTDAKLGKDTKTLKDCNYKVLDYVSIPGMPSTRQEDIKTRRILDEDQCPQGLCLTKDFILVTAYSCDWDVLGSLYLFDRKSGEYLATLGMKRNSHLGGVACDGKNVWICHSDNSTLERIPYQILVELAKEKPKEFIDCSKSIEAFRVKNRPSCITYHDGKLWVATENDFLKSKMISYRFAKNELKEMDSYTIPPKVQGIAFADDGRVFLNTSLGRTKSSFLRIYHSLEALNEKPTKPMQKVEMPPCSEELEIFGQNLYILFESAGQKYYEGTDGKGNSLSPLEKIICIRLQSV</sequence>
<comment type="caution">
    <text evidence="2">The sequence shown here is derived from an EMBL/GenBank/DDBJ whole genome shotgun (WGS) entry which is preliminary data.</text>
</comment>
<dbReference type="NCBIfam" id="TIGR02543">
    <property type="entry name" value="List_Bact_rpt"/>
    <property type="match status" value="1"/>
</dbReference>
<evidence type="ECO:0000256" key="1">
    <source>
        <dbReference type="ARBA" id="ARBA00004196"/>
    </source>
</evidence>
<reference evidence="2 3" key="1">
    <citation type="submission" date="2024-03" db="EMBL/GenBank/DDBJ databases">
        <title>Human intestinal bacterial collection.</title>
        <authorList>
            <person name="Pauvert C."/>
            <person name="Hitch T.C.A."/>
            <person name="Clavel T."/>
        </authorList>
    </citation>
    <scope>NUCLEOTIDE SEQUENCE [LARGE SCALE GENOMIC DNA]</scope>
    <source>
        <strain evidence="2 3">CLA-AA-H185</strain>
    </source>
</reference>
<evidence type="ECO:0000313" key="2">
    <source>
        <dbReference type="EMBL" id="MEQ2557572.1"/>
    </source>
</evidence>
<dbReference type="InterPro" id="IPR042229">
    <property type="entry name" value="Listeria/Bacterioides_rpt_sf"/>
</dbReference>
<dbReference type="InterPro" id="IPR013378">
    <property type="entry name" value="InlB-like_B-rpt"/>
</dbReference>
<keyword evidence="3" id="KW-1185">Reference proteome</keyword>
<organism evidence="2 3">
    <name type="scientific">Maccoyibacter intestinihominis</name>
    <dbReference type="NCBI Taxonomy" id="3133499"/>
    <lineage>
        <taxon>Bacteria</taxon>
        <taxon>Bacillati</taxon>
        <taxon>Bacillota</taxon>
        <taxon>Clostridia</taxon>
        <taxon>Lachnospirales</taxon>
        <taxon>Lachnospiraceae</taxon>
        <taxon>Maccoyibacter</taxon>
    </lineage>
</organism>
<dbReference type="SUPFAM" id="SSF75011">
    <property type="entry name" value="3-carboxy-cis,cis-mucoante lactonizing enzyme"/>
    <property type="match status" value="1"/>
</dbReference>
<dbReference type="Proteomes" id="UP001454489">
    <property type="component" value="Unassembled WGS sequence"/>
</dbReference>
<gene>
    <name evidence="2" type="ORF">WMO43_06795</name>
</gene>
<comment type="subcellular location">
    <subcellularLocation>
        <location evidence="1">Cell envelope</location>
    </subcellularLocation>
</comment>
<evidence type="ECO:0000313" key="3">
    <source>
        <dbReference type="Proteomes" id="UP001454489"/>
    </source>
</evidence>
<dbReference type="Pfam" id="PF09479">
    <property type="entry name" value="Flg_new"/>
    <property type="match status" value="1"/>
</dbReference>
<protein>
    <submittedName>
        <fullName evidence="2">InlB B-repeat-containing protein</fullName>
    </submittedName>
</protein>
<dbReference type="Gene3D" id="2.60.40.4270">
    <property type="entry name" value="Listeria-Bacteroides repeat domain"/>
    <property type="match status" value="1"/>
</dbReference>
<dbReference type="EMBL" id="JBBMEX010000006">
    <property type="protein sequence ID" value="MEQ2557572.1"/>
    <property type="molecule type" value="Genomic_DNA"/>
</dbReference>
<dbReference type="RefSeq" id="WP_353530673.1">
    <property type="nucleotide sequence ID" value="NZ_JBBMEX010000006.1"/>
</dbReference>